<evidence type="ECO:0000256" key="3">
    <source>
        <dbReference type="ARBA" id="ARBA00022722"/>
    </source>
</evidence>
<keyword evidence="3" id="KW-0540">Nuclease</keyword>
<evidence type="ECO:0000256" key="4">
    <source>
        <dbReference type="ARBA" id="ARBA00022801"/>
    </source>
</evidence>
<evidence type="ECO:0000256" key="5">
    <source>
        <dbReference type="ARBA" id="ARBA00022839"/>
    </source>
</evidence>
<dbReference type="InterPro" id="IPR051673">
    <property type="entry name" value="SSDNA_exonuclease_RecJ"/>
</dbReference>
<evidence type="ECO:0000259" key="9">
    <source>
        <dbReference type="Pfam" id="PF17768"/>
    </source>
</evidence>
<name>A0A1G9CWP7_9FIRM</name>
<evidence type="ECO:0000259" key="7">
    <source>
        <dbReference type="Pfam" id="PF01368"/>
    </source>
</evidence>
<dbReference type="Pfam" id="PF02272">
    <property type="entry name" value="DHHA1"/>
    <property type="match status" value="1"/>
</dbReference>
<feature type="domain" description="DDH" evidence="7">
    <location>
        <begin position="83"/>
        <end position="231"/>
    </location>
</feature>
<dbReference type="GO" id="GO:0008409">
    <property type="term" value="F:5'-3' exonuclease activity"/>
    <property type="evidence" value="ECO:0007669"/>
    <property type="project" value="InterPro"/>
</dbReference>
<dbReference type="AlphaFoldDB" id="A0A1G9CWP7"/>
<dbReference type="GO" id="GO:0003676">
    <property type="term" value="F:nucleic acid binding"/>
    <property type="evidence" value="ECO:0007669"/>
    <property type="project" value="InterPro"/>
</dbReference>
<dbReference type="Pfam" id="PF01368">
    <property type="entry name" value="DHH"/>
    <property type="match status" value="1"/>
</dbReference>
<dbReference type="Pfam" id="PF17768">
    <property type="entry name" value="RecJ_OB"/>
    <property type="match status" value="1"/>
</dbReference>
<feature type="domain" description="DHHA1" evidence="8">
    <location>
        <begin position="350"/>
        <end position="442"/>
    </location>
</feature>
<dbReference type="EMBL" id="FNFP01000002">
    <property type="protein sequence ID" value="SDK56108.1"/>
    <property type="molecule type" value="Genomic_DNA"/>
</dbReference>
<dbReference type="Gene3D" id="3.90.1640.30">
    <property type="match status" value="1"/>
</dbReference>
<dbReference type="GO" id="GO:0006310">
    <property type="term" value="P:DNA recombination"/>
    <property type="evidence" value="ECO:0007669"/>
    <property type="project" value="InterPro"/>
</dbReference>
<keyword evidence="6" id="KW-0175">Coiled coil</keyword>
<dbReference type="InterPro" id="IPR004610">
    <property type="entry name" value="RecJ"/>
</dbReference>
<dbReference type="PANTHER" id="PTHR30255:SF2">
    <property type="entry name" value="SINGLE-STRANDED-DNA-SPECIFIC EXONUCLEASE RECJ"/>
    <property type="match status" value="1"/>
</dbReference>
<evidence type="ECO:0000313" key="10">
    <source>
        <dbReference type="EMBL" id="SDK56108.1"/>
    </source>
</evidence>
<keyword evidence="4" id="KW-0378">Hydrolase</keyword>
<proteinExistence type="inferred from homology"/>
<feature type="coiled-coil region" evidence="6">
    <location>
        <begin position="312"/>
        <end position="344"/>
    </location>
</feature>
<dbReference type="PANTHER" id="PTHR30255">
    <property type="entry name" value="SINGLE-STRANDED-DNA-SPECIFIC EXONUCLEASE RECJ"/>
    <property type="match status" value="1"/>
</dbReference>
<dbReference type="InterPro" id="IPR041122">
    <property type="entry name" value="RecJ_OB"/>
</dbReference>
<dbReference type="GO" id="GO:0006281">
    <property type="term" value="P:DNA repair"/>
    <property type="evidence" value="ECO:0007669"/>
    <property type="project" value="InterPro"/>
</dbReference>
<organism evidence="10 11">
    <name type="scientific">Natronincola ferrireducens</name>
    <dbReference type="NCBI Taxonomy" id="393762"/>
    <lineage>
        <taxon>Bacteria</taxon>
        <taxon>Bacillati</taxon>
        <taxon>Bacillota</taxon>
        <taxon>Clostridia</taxon>
        <taxon>Peptostreptococcales</taxon>
        <taxon>Natronincolaceae</taxon>
        <taxon>Natronincola</taxon>
    </lineage>
</organism>
<comment type="similarity">
    <text evidence="1">Belongs to the RecJ family.</text>
</comment>
<accession>A0A1G9CWP7</accession>
<dbReference type="InterPro" id="IPR038763">
    <property type="entry name" value="DHH_sf"/>
</dbReference>
<dbReference type="Gene3D" id="3.10.310.30">
    <property type="match status" value="1"/>
</dbReference>
<evidence type="ECO:0000256" key="2">
    <source>
        <dbReference type="ARBA" id="ARBA00019841"/>
    </source>
</evidence>
<evidence type="ECO:0000256" key="6">
    <source>
        <dbReference type="SAM" id="Coils"/>
    </source>
</evidence>
<protein>
    <recommendedName>
        <fullName evidence="2">Single-stranded-DNA-specific exonuclease RecJ</fullName>
    </recommendedName>
</protein>
<evidence type="ECO:0000256" key="1">
    <source>
        <dbReference type="ARBA" id="ARBA00005915"/>
    </source>
</evidence>
<reference evidence="10 11" key="1">
    <citation type="submission" date="2016-10" db="EMBL/GenBank/DDBJ databases">
        <authorList>
            <person name="de Groot N.N."/>
        </authorList>
    </citation>
    <scope>NUCLEOTIDE SEQUENCE [LARGE SCALE GENOMIC DNA]</scope>
    <source>
        <strain evidence="10 11">DSM 18346</strain>
    </source>
</reference>
<feature type="domain" description="RecJ OB" evidence="9">
    <location>
        <begin position="459"/>
        <end position="564"/>
    </location>
</feature>
<dbReference type="InterPro" id="IPR003156">
    <property type="entry name" value="DHHA1_dom"/>
</dbReference>
<dbReference type="Proteomes" id="UP000198718">
    <property type="component" value="Unassembled WGS sequence"/>
</dbReference>
<dbReference type="RefSeq" id="WP_090553063.1">
    <property type="nucleotide sequence ID" value="NZ_FNFP01000002.1"/>
</dbReference>
<gene>
    <name evidence="10" type="ORF">SAMN05660472_01577</name>
</gene>
<evidence type="ECO:0000313" key="11">
    <source>
        <dbReference type="Proteomes" id="UP000198718"/>
    </source>
</evidence>
<dbReference type="OrthoDB" id="9809852at2"/>
<dbReference type="InterPro" id="IPR001667">
    <property type="entry name" value="DDH_dom"/>
</dbReference>
<keyword evidence="11" id="KW-1185">Reference proteome</keyword>
<sequence>MEIEKRNWLYSQKQIEEIDLLVEGLNIQPTTAKLLLNRGIKNLGKAKVFLHPSLEELYDPYLLKDMDKAVKRIQYAVENNQAIWIYGDYDVDGVASVSIMLKYFYSIGYSVNYYIPDRMEEGYGINPQAIKEIADKKGDLIITVDCGITSIKEVELANSLGIDMIITDHHQCHGIIPKAYAIINPKQEDCHYPYDMICGCGVAFKLIQALTPKEIFKTTIYQYLDITTIATIADIVPLLDENRIIVKNGLNYMRETNNIGLQALIEISNLKDKKLNASHIGFGLAPRINAAGRIGSADIGVRLFTTENREEAKKLAKMLDEENYNRQQVEAEILDEAIKMIEENPKYREEKVLVLYKENWHHGVIGIVASRIVEKYYKPTIILAIENDTAKGSARSITGFNLFDALNQCKDLFIKFGGHEQAAGLSLVTDNIEAFRTEINKLADQILLEDDLVPKIFCDDMLNLESINHQLISELETLEPYGLANMAPRFIHTNLKPKGIKSVGVDGKHLKMSLQEDNKTFDTIGFNLGNYAKVLTGDDTVGIIFSPEYNEFNGTKKIQLNIKDLKIIKGSYVSEKFIESYYKSLQLPCNENNYITNRELEDIPVKATQEKQVFIIKELQNQDKVLILVNTFHQANHLITLTEIQEKNTRKRVKFFYNEIPFEPQNKEIHILINPNIDKISFKLYNSIIVYDMFFMEKDYYYLIDRNQHAPITFLYEKGDEKNNEEILKSIVPTRNILILLYKFLKEFYHFKKAKLEEILEKINEELSIAINPKILENAIHIFIEGNLIKCDVYDEQYYIEILKVTQKVDIEKLDAFRHYNNLYKDFIDFKNKWIGFIQGGKSNGFS</sequence>
<dbReference type="STRING" id="393762.SAMN05660472_01577"/>
<dbReference type="SUPFAM" id="SSF64182">
    <property type="entry name" value="DHH phosphoesterases"/>
    <property type="match status" value="1"/>
</dbReference>
<dbReference type="NCBIfam" id="TIGR00644">
    <property type="entry name" value="recJ"/>
    <property type="match status" value="1"/>
</dbReference>
<evidence type="ECO:0000259" key="8">
    <source>
        <dbReference type="Pfam" id="PF02272"/>
    </source>
</evidence>
<keyword evidence="5 10" id="KW-0269">Exonuclease</keyword>